<protein>
    <submittedName>
        <fullName evidence="1">Ataxin 7</fullName>
    </submittedName>
</protein>
<dbReference type="AlphaFoldDB" id="A0A1A8F4W4"/>
<dbReference type="EMBL" id="HAEB01007341">
    <property type="protein sequence ID" value="SBQ53868.1"/>
    <property type="molecule type" value="Transcribed_RNA"/>
</dbReference>
<sequence>VELGQLEQVEPKWPSHLPSITSMGSMGEAFQGPQAYLTTPIYISQKHVP</sequence>
<feature type="non-terminal residue" evidence="1">
    <location>
        <position position="1"/>
    </location>
</feature>
<organism evidence="1">
    <name type="scientific">Nothobranchius korthausae</name>
    <dbReference type="NCBI Taxonomy" id="1143690"/>
    <lineage>
        <taxon>Eukaryota</taxon>
        <taxon>Metazoa</taxon>
        <taxon>Chordata</taxon>
        <taxon>Craniata</taxon>
        <taxon>Vertebrata</taxon>
        <taxon>Euteleostomi</taxon>
        <taxon>Actinopterygii</taxon>
        <taxon>Neopterygii</taxon>
        <taxon>Teleostei</taxon>
        <taxon>Neoteleostei</taxon>
        <taxon>Acanthomorphata</taxon>
        <taxon>Ovalentaria</taxon>
        <taxon>Atherinomorphae</taxon>
        <taxon>Cyprinodontiformes</taxon>
        <taxon>Nothobranchiidae</taxon>
        <taxon>Nothobranchius</taxon>
    </lineage>
</organism>
<evidence type="ECO:0000313" key="1">
    <source>
        <dbReference type="EMBL" id="SBQ53868.1"/>
    </source>
</evidence>
<reference evidence="1" key="1">
    <citation type="submission" date="2016-05" db="EMBL/GenBank/DDBJ databases">
        <authorList>
            <person name="Lavstsen T."/>
            <person name="Jespersen J.S."/>
        </authorList>
    </citation>
    <scope>NUCLEOTIDE SEQUENCE</scope>
    <source>
        <tissue evidence="1">Brain</tissue>
    </source>
</reference>
<accession>A0A1A8F4W4</accession>
<reference evidence="1" key="2">
    <citation type="submission" date="2016-06" db="EMBL/GenBank/DDBJ databases">
        <title>The genome of a short-lived fish provides insights into sex chromosome evolution and the genetic control of aging.</title>
        <authorList>
            <person name="Reichwald K."/>
            <person name="Felder M."/>
            <person name="Petzold A."/>
            <person name="Koch P."/>
            <person name="Groth M."/>
            <person name="Platzer M."/>
        </authorList>
    </citation>
    <scope>NUCLEOTIDE SEQUENCE</scope>
    <source>
        <tissue evidence="1">Brain</tissue>
    </source>
</reference>
<gene>
    <name evidence="1" type="primary">ATXN7</name>
</gene>
<feature type="non-terminal residue" evidence="1">
    <location>
        <position position="49"/>
    </location>
</feature>
<proteinExistence type="predicted"/>
<name>A0A1A8F4W4_9TELE</name>